<dbReference type="EMBL" id="KN837255">
    <property type="protein sequence ID" value="KIJ30725.1"/>
    <property type="molecule type" value="Genomic_DNA"/>
</dbReference>
<keyword evidence="4" id="KW-0862">Zinc</keyword>
<feature type="region of interest" description="Disordered" evidence="5">
    <location>
        <begin position="66"/>
        <end position="90"/>
    </location>
</feature>
<proteinExistence type="predicted"/>
<dbReference type="GO" id="GO:0010557">
    <property type="term" value="P:positive regulation of macromolecule biosynthetic process"/>
    <property type="evidence" value="ECO:0007669"/>
    <property type="project" value="UniProtKB-ARBA"/>
</dbReference>
<evidence type="ECO:0000313" key="7">
    <source>
        <dbReference type="Proteomes" id="UP000054279"/>
    </source>
</evidence>
<feature type="region of interest" description="Disordered" evidence="5">
    <location>
        <begin position="1"/>
        <end position="29"/>
    </location>
</feature>
<keyword evidence="2" id="KW-0677">Repeat</keyword>
<dbReference type="GO" id="GO:0000978">
    <property type="term" value="F:RNA polymerase II cis-regulatory region sequence-specific DNA binding"/>
    <property type="evidence" value="ECO:0007669"/>
    <property type="project" value="TreeGrafter"/>
</dbReference>
<evidence type="ECO:0000313" key="6">
    <source>
        <dbReference type="EMBL" id="KIJ30725.1"/>
    </source>
</evidence>
<evidence type="ECO:0000256" key="3">
    <source>
        <dbReference type="ARBA" id="ARBA00022771"/>
    </source>
</evidence>
<dbReference type="PANTHER" id="PTHR19818:SF139">
    <property type="entry name" value="PAIR-RULE PROTEIN ODD-PAIRED"/>
    <property type="match status" value="1"/>
</dbReference>
<sequence>MNNRTGRAEGSAGSSSYYNGRDQYPSPTPSSYLCDEGLAATAAAYSNLPSQVMALAQWMRAHLERRSGSVTHSPTSDTYFGESEDGSGQQHSWVQVGNVTTTKHLSHLVLEESTSSSGALGFPHKAQLVTHIRSVHLQEKPFLCITCKTPFARKQDAVRHVATANSGTRYPCGLCSKTFARKSYRDSHQDLCIQRSMITSYNRTQANNYQGNSYPQFRQ</sequence>
<dbReference type="GO" id="GO:0000981">
    <property type="term" value="F:DNA-binding transcription factor activity, RNA polymerase II-specific"/>
    <property type="evidence" value="ECO:0007669"/>
    <property type="project" value="TreeGrafter"/>
</dbReference>
<feature type="compositionally biased region" description="Polar residues" evidence="5">
    <location>
        <begin position="68"/>
        <end position="78"/>
    </location>
</feature>
<evidence type="ECO:0000256" key="4">
    <source>
        <dbReference type="ARBA" id="ARBA00022833"/>
    </source>
</evidence>
<dbReference type="GO" id="GO:0008270">
    <property type="term" value="F:zinc ion binding"/>
    <property type="evidence" value="ECO:0007669"/>
    <property type="project" value="UniProtKB-KW"/>
</dbReference>
<evidence type="ECO:0000256" key="2">
    <source>
        <dbReference type="ARBA" id="ARBA00022737"/>
    </source>
</evidence>
<dbReference type="GO" id="GO:0005634">
    <property type="term" value="C:nucleus"/>
    <property type="evidence" value="ECO:0007669"/>
    <property type="project" value="UniProtKB-ARBA"/>
</dbReference>
<dbReference type="OrthoDB" id="40579at2759"/>
<dbReference type="AlphaFoldDB" id="A0A0C9UZX0"/>
<organism evidence="6 7">
    <name type="scientific">Sphaerobolus stellatus (strain SS14)</name>
    <dbReference type="NCBI Taxonomy" id="990650"/>
    <lineage>
        <taxon>Eukaryota</taxon>
        <taxon>Fungi</taxon>
        <taxon>Dikarya</taxon>
        <taxon>Basidiomycota</taxon>
        <taxon>Agaricomycotina</taxon>
        <taxon>Agaricomycetes</taxon>
        <taxon>Phallomycetidae</taxon>
        <taxon>Geastrales</taxon>
        <taxon>Sphaerobolaceae</taxon>
        <taxon>Sphaerobolus</taxon>
    </lineage>
</organism>
<evidence type="ECO:0000256" key="1">
    <source>
        <dbReference type="ARBA" id="ARBA00022723"/>
    </source>
</evidence>
<keyword evidence="3" id="KW-0863">Zinc-finger</keyword>
<evidence type="ECO:0008006" key="8">
    <source>
        <dbReference type="Google" id="ProtNLM"/>
    </source>
</evidence>
<dbReference type="PANTHER" id="PTHR19818">
    <property type="entry name" value="ZINC FINGER PROTEIN ZIC AND GLI"/>
    <property type="match status" value="1"/>
</dbReference>
<protein>
    <recommendedName>
        <fullName evidence="8">C2H2-type domain-containing protein</fullName>
    </recommendedName>
</protein>
<dbReference type="InterPro" id="IPR036236">
    <property type="entry name" value="Znf_C2H2_sf"/>
</dbReference>
<name>A0A0C9UZX0_SPHS4</name>
<keyword evidence="1" id="KW-0479">Metal-binding</keyword>
<dbReference type="Proteomes" id="UP000054279">
    <property type="component" value="Unassembled WGS sequence"/>
</dbReference>
<keyword evidence="7" id="KW-1185">Reference proteome</keyword>
<dbReference type="InterPro" id="IPR050329">
    <property type="entry name" value="GLI_C2H2-zinc-finger"/>
</dbReference>
<gene>
    <name evidence="6" type="ORF">M422DRAFT_53631</name>
</gene>
<dbReference type="SUPFAM" id="SSF57667">
    <property type="entry name" value="beta-beta-alpha zinc fingers"/>
    <property type="match status" value="1"/>
</dbReference>
<accession>A0A0C9UZX0</accession>
<dbReference type="Gene3D" id="3.30.160.60">
    <property type="entry name" value="Classic Zinc Finger"/>
    <property type="match status" value="1"/>
</dbReference>
<dbReference type="HOGENOM" id="CLU_1262229_0_0_1"/>
<reference evidence="6 7" key="1">
    <citation type="submission" date="2014-06" db="EMBL/GenBank/DDBJ databases">
        <title>Evolutionary Origins and Diversification of the Mycorrhizal Mutualists.</title>
        <authorList>
            <consortium name="DOE Joint Genome Institute"/>
            <consortium name="Mycorrhizal Genomics Consortium"/>
            <person name="Kohler A."/>
            <person name="Kuo A."/>
            <person name="Nagy L.G."/>
            <person name="Floudas D."/>
            <person name="Copeland A."/>
            <person name="Barry K.W."/>
            <person name="Cichocki N."/>
            <person name="Veneault-Fourrey C."/>
            <person name="LaButti K."/>
            <person name="Lindquist E.A."/>
            <person name="Lipzen A."/>
            <person name="Lundell T."/>
            <person name="Morin E."/>
            <person name="Murat C."/>
            <person name="Riley R."/>
            <person name="Ohm R."/>
            <person name="Sun H."/>
            <person name="Tunlid A."/>
            <person name="Henrissat B."/>
            <person name="Grigoriev I.V."/>
            <person name="Hibbett D.S."/>
            <person name="Martin F."/>
        </authorList>
    </citation>
    <scope>NUCLEOTIDE SEQUENCE [LARGE SCALE GENOMIC DNA]</scope>
    <source>
        <strain evidence="6 7">SS14</strain>
    </source>
</reference>
<evidence type="ECO:0000256" key="5">
    <source>
        <dbReference type="SAM" id="MobiDB-lite"/>
    </source>
</evidence>